<keyword evidence="1" id="KW-0175">Coiled coil</keyword>
<organism evidence="3 4">
    <name type="scientific">Perkinsus chesapeaki</name>
    <name type="common">Clam parasite</name>
    <name type="synonym">Perkinsus andrewsi</name>
    <dbReference type="NCBI Taxonomy" id="330153"/>
    <lineage>
        <taxon>Eukaryota</taxon>
        <taxon>Sar</taxon>
        <taxon>Alveolata</taxon>
        <taxon>Perkinsozoa</taxon>
        <taxon>Perkinsea</taxon>
        <taxon>Perkinsida</taxon>
        <taxon>Perkinsidae</taxon>
        <taxon>Perkinsus</taxon>
    </lineage>
</organism>
<sequence>MSKSRRRKFKSPFSSEQSCYEALSAGYSHFDESLANRVLSLHSLSGGNKQLLVKNTEGADAITVPIFEQEHTPDTEFTVDLADVSALVSLLNAPRGTSSSESDTDRETRLLYHLRRMNRSAVEGLCVRFYRAMRSHPAVVEFIQCPVPCEQKQSMHRSQKSPQASPTMVPAKIASPGSTASNVHERSHAAESEVTPRRILGTRAECDRIFNRLYSDALKQRERKVASAERQRQEEQRKQATECSFTPKIIDSEPKLHRSRAAAASRRLFEDANERQYRRLFIEQGSCHHSKPRAFLPSKSTSSISDRLYGQAAVIRQKRAELASKFVSTFSPDCSRSRKSFGTLVHKYPRNDQEVVDNAAYEREQGGPDSDFDLGVVDVGGADSVPSLGESKYMSFDDQLSDGMSDAALEAYRLLGEMQHSEFGAAESVSSVEIITL</sequence>
<feature type="coiled-coil region" evidence="1">
    <location>
        <begin position="211"/>
        <end position="238"/>
    </location>
</feature>
<evidence type="ECO:0000313" key="4">
    <source>
        <dbReference type="Proteomes" id="UP000591131"/>
    </source>
</evidence>
<dbReference type="EMBL" id="JAAPAO010000763">
    <property type="protein sequence ID" value="KAF4654072.1"/>
    <property type="molecule type" value="Genomic_DNA"/>
</dbReference>
<accession>A0A7J6L4D5</accession>
<comment type="caution">
    <text evidence="3">The sequence shown here is derived from an EMBL/GenBank/DDBJ whole genome shotgun (WGS) entry which is preliminary data.</text>
</comment>
<reference evidence="3 4" key="1">
    <citation type="submission" date="2020-04" db="EMBL/GenBank/DDBJ databases">
        <title>Perkinsus chesapeaki whole genome sequence.</title>
        <authorList>
            <person name="Bogema D.R."/>
        </authorList>
    </citation>
    <scope>NUCLEOTIDE SEQUENCE [LARGE SCALE GENOMIC DNA]</scope>
    <source>
        <strain evidence="3">ATCC PRA-425</strain>
    </source>
</reference>
<dbReference type="Proteomes" id="UP000591131">
    <property type="component" value="Unassembled WGS sequence"/>
</dbReference>
<feature type="compositionally biased region" description="Basic and acidic residues" evidence="2">
    <location>
        <begin position="183"/>
        <end position="196"/>
    </location>
</feature>
<gene>
    <name evidence="3" type="ORF">FOL47_010157</name>
</gene>
<evidence type="ECO:0000256" key="1">
    <source>
        <dbReference type="SAM" id="Coils"/>
    </source>
</evidence>
<keyword evidence="4" id="KW-1185">Reference proteome</keyword>
<protein>
    <submittedName>
        <fullName evidence="3">Uncharacterized protein</fullName>
    </submittedName>
</protein>
<name>A0A7J6L4D5_PERCH</name>
<evidence type="ECO:0000313" key="3">
    <source>
        <dbReference type="EMBL" id="KAF4654072.1"/>
    </source>
</evidence>
<feature type="region of interest" description="Disordered" evidence="2">
    <location>
        <begin position="153"/>
        <end position="196"/>
    </location>
</feature>
<dbReference type="AlphaFoldDB" id="A0A7J6L4D5"/>
<proteinExistence type="predicted"/>
<evidence type="ECO:0000256" key="2">
    <source>
        <dbReference type="SAM" id="MobiDB-lite"/>
    </source>
</evidence>